<keyword evidence="2" id="KW-1185">Reference proteome</keyword>
<reference evidence="1 2" key="1">
    <citation type="submission" date="2023-10" db="EMBL/GenBank/DDBJ databases">
        <title>Draft genome sequence of Xylaria bambusicola isolate GMP-LS, the root and basal stem rot pathogen of sugarcane in Indonesia.</title>
        <authorList>
            <person name="Selvaraj P."/>
            <person name="Muralishankar V."/>
            <person name="Muruganantham S."/>
            <person name="Sp S."/>
            <person name="Haryani S."/>
            <person name="Lau K.J.X."/>
            <person name="Naqvi N.I."/>
        </authorList>
    </citation>
    <scope>NUCLEOTIDE SEQUENCE [LARGE SCALE GENOMIC DNA]</scope>
    <source>
        <strain evidence="1">GMP-LS</strain>
    </source>
</reference>
<protein>
    <submittedName>
        <fullName evidence="1">Uncharacterized protein</fullName>
    </submittedName>
</protein>
<sequence length="108" mass="12109">MLTPLPIIDLVYYIYDTRYATLDECGTLINVYLPQTWYGNRIVRTVQDGDASIAPVEARAEQQSNGATAAVVHGGGDDDPSRTIYYGSWYMYVPVMAAKYCMYSCNNM</sequence>
<organism evidence="1 2">
    <name type="scientific">Xylaria bambusicola</name>
    <dbReference type="NCBI Taxonomy" id="326684"/>
    <lineage>
        <taxon>Eukaryota</taxon>
        <taxon>Fungi</taxon>
        <taxon>Dikarya</taxon>
        <taxon>Ascomycota</taxon>
        <taxon>Pezizomycotina</taxon>
        <taxon>Sordariomycetes</taxon>
        <taxon>Xylariomycetidae</taxon>
        <taxon>Xylariales</taxon>
        <taxon>Xylariaceae</taxon>
        <taxon>Xylaria</taxon>
    </lineage>
</organism>
<dbReference type="AlphaFoldDB" id="A0AAN7UL14"/>
<name>A0AAN7UL14_9PEZI</name>
<evidence type="ECO:0000313" key="2">
    <source>
        <dbReference type="Proteomes" id="UP001305414"/>
    </source>
</evidence>
<proteinExistence type="predicted"/>
<comment type="caution">
    <text evidence="1">The sequence shown here is derived from an EMBL/GenBank/DDBJ whole genome shotgun (WGS) entry which is preliminary data.</text>
</comment>
<accession>A0AAN7UL14</accession>
<dbReference type="EMBL" id="JAWHQM010000005">
    <property type="protein sequence ID" value="KAK5627251.1"/>
    <property type="molecule type" value="Genomic_DNA"/>
</dbReference>
<gene>
    <name evidence="1" type="ORF">RRF57_002966</name>
</gene>
<evidence type="ECO:0000313" key="1">
    <source>
        <dbReference type="EMBL" id="KAK5627251.1"/>
    </source>
</evidence>
<dbReference type="Proteomes" id="UP001305414">
    <property type="component" value="Unassembled WGS sequence"/>
</dbReference>